<keyword evidence="3" id="KW-1185">Reference proteome</keyword>
<feature type="compositionally biased region" description="Basic and acidic residues" evidence="1">
    <location>
        <begin position="80"/>
        <end position="120"/>
    </location>
</feature>
<evidence type="ECO:0000313" key="2">
    <source>
        <dbReference type="EMBL" id="KAJ1088864.1"/>
    </source>
</evidence>
<feature type="region of interest" description="Disordered" evidence="1">
    <location>
        <begin position="36"/>
        <end position="132"/>
    </location>
</feature>
<name>A0AAV7LES6_PLEWA</name>
<feature type="compositionally biased region" description="Polar residues" evidence="1">
    <location>
        <begin position="64"/>
        <end position="74"/>
    </location>
</feature>
<organism evidence="2 3">
    <name type="scientific">Pleurodeles waltl</name>
    <name type="common">Iberian ribbed newt</name>
    <dbReference type="NCBI Taxonomy" id="8319"/>
    <lineage>
        <taxon>Eukaryota</taxon>
        <taxon>Metazoa</taxon>
        <taxon>Chordata</taxon>
        <taxon>Craniata</taxon>
        <taxon>Vertebrata</taxon>
        <taxon>Euteleostomi</taxon>
        <taxon>Amphibia</taxon>
        <taxon>Batrachia</taxon>
        <taxon>Caudata</taxon>
        <taxon>Salamandroidea</taxon>
        <taxon>Salamandridae</taxon>
        <taxon>Pleurodelinae</taxon>
        <taxon>Pleurodeles</taxon>
    </lineage>
</organism>
<protein>
    <submittedName>
        <fullName evidence="2">Uncharacterized protein</fullName>
    </submittedName>
</protein>
<comment type="caution">
    <text evidence="2">The sequence shown here is derived from an EMBL/GenBank/DDBJ whole genome shotgun (WGS) entry which is preliminary data.</text>
</comment>
<dbReference type="Proteomes" id="UP001066276">
    <property type="component" value="Chromosome 11"/>
</dbReference>
<sequence length="132" mass="14630">MTGTLMSVASAARNGWGQHAEGVVGCVARHWDARISLPETRVKKSTPGAPPGITQKRKTEGTQKSETPQSQKTDFQGGLRWEKRTQRKRRDSDVHQQPTAEERDKPMEEDSPTRGKEAQEHSLTAMSLEGHG</sequence>
<gene>
    <name evidence="2" type="ORF">NDU88_002018</name>
</gene>
<accession>A0AAV7LES6</accession>
<evidence type="ECO:0000313" key="3">
    <source>
        <dbReference type="Proteomes" id="UP001066276"/>
    </source>
</evidence>
<proteinExistence type="predicted"/>
<dbReference type="EMBL" id="JANPWB010000015">
    <property type="protein sequence ID" value="KAJ1088864.1"/>
    <property type="molecule type" value="Genomic_DNA"/>
</dbReference>
<dbReference type="AlphaFoldDB" id="A0AAV7LES6"/>
<reference evidence="2" key="1">
    <citation type="journal article" date="2022" name="bioRxiv">
        <title>Sequencing and chromosome-scale assembly of the giantPleurodeles waltlgenome.</title>
        <authorList>
            <person name="Brown T."/>
            <person name="Elewa A."/>
            <person name="Iarovenko S."/>
            <person name="Subramanian E."/>
            <person name="Araus A.J."/>
            <person name="Petzold A."/>
            <person name="Susuki M."/>
            <person name="Suzuki K.-i.T."/>
            <person name="Hayashi T."/>
            <person name="Toyoda A."/>
            <person name="Oliveira C."/>
            <person name="Osipova E."/>
            <person name="Leigh N.D."/>
            <person name="Simon A."/>
            <person name="Yun M.H."/>
        </authorList>
    </citation>
    <scope>NUCLEOTIDE SEQUENCE</scope>
    <source>
        <strain evidence="2">20211129_DDA</strain>
        <tissue evidence="2">Liver</tissue>
    </source>
</reference>
<evidence type="ECO:0000256" key="1">
    <source>
        <dbReference type="SAM" id="MobiDB-lite"/>
    </source>
</evidence>